<dbReference type="EMBL" id="KV440977">
    <property type="protein sequence ID" value="OAD75568.1"/>
    <property type="molecule type" value="Genomic_DNA"/>
</dbReference>
<dbReference type="RefSeq" id="XP_018293608.1">
    <property type="nucleotide sequence ID" value="XM_018441308.1"/>
</dbReference>
<dbReference type="InterPro" id="IPR027806">
    <property type="entry name" value="HARBI1_dom"/>
</dbReference>
<dbReference type="GeneID" id="29002214"/>
<reference evidence="5" key="1">
    <citation type="submission" date="2015-06" db="EMBL/GenBank/DDBJ databases">
        <title>Expansion of signal transduction pathways in fungi by whole-genome duplication.</title>
        <authorList>
            <consortium name="DOE Joint Genome Institute"/>
            <person name="Corrochano L.M."/>
            <person name="Kuo A."/>
            <person name="Marcet-Houben M."/>
            <person name="Polaino S."/>
            <person name="Salamov A."/>
            <person name="Villalobos J.M."/>
            <person name="Alvarez M.I."/>
            <person name="Avalos J."/>
            <person name="Benito E.P."/>
            <person name="Benoit I."/>
            <person name="Burger G."/>
            <person name="Camino L.P."/>
            <person name="Canovas D."/>
            <person name="Cerda-Olmedo E."/>
            <person name="Cheng J.-F."/>
            <person name="Dominguez A."/>
            <person name="Elias M."/>
            <person name="Eslava A.P."/>
            <person name="Glaser F."/>
            <person name="Grimwood J."/>
            <person name="Gutierrez G."/>
            <person name="Heitman J."/>
            <person name="Henrissat B."/>
            <person name="Iturriaga E.A."/>
            <person name="Lang B.F."/>
            <person name="Lavin J.L."/>
            <person name="Lee S."/>
            <person name="Li W."/>
            <person name="Lindquist E."/>
            <person name="Lopez-Garcia S."/>
            <person name="Luque E.M."/>
            <person name="Marcos A.T."/>
            <person name="Martin J."/>
            <person name="McCluskey K."/>
            <person name="Medina H.R."/>
            <person name="Miralles-Duran A."/>
            <person name="Miyazaki A."/>
            <person name="Munoz-Torres E."/>
            <person name="Oguiza J.A."/>
            <person name="Ohm R."/>
            <person name="Olmedo M."/>
            <person name="Orejas M."/>
            <person name="Ortiz-Castellanos L."/>
            <person name="Pisabarro A.G."/>
            <person name="Rodriguez-Romero J."/>
            <person name="Ruiz-Herrera J."/>
            <person name="Ruiz-Vazquez R."/>
            <person name="Sanz C."/>
            <person name="Schackwitz W."/>
            <person name="Schmutz J."/>
            <person name="Shahriari M."/>
            <person name="Shelest E."/>
            <person name="Silva-Franco F."/>
            <person name="Soanes D."/>
            <person name="Syed K."/>
            <person name="Tagua V.G."/>
            <person name="Talbot N.J."/>
            <person name="Thon M."/>
            <person name="De vries R.P."/>
            <person name="Wiebenga A."/>
            <person name="Yadav J.S."/>
            <person name="Braun E.L."/>
            <person name="Baker S."/>
            <person name="Garre V."/>
            <person name="Horwitz B."/>
            <person name="Torres-Martinez S."/>
            <person name="Idnurm A."/>
            <person name="Herrera-Estrella A."/>
            <person name="Gabaldon T."/>
            <person name="Grigoriev I.V."/>
        </authorList>
    </citation>
    <scope>NUCLEOTIDE SEQUENCE [LARGE SCALE GENOMIC DNA]</scope>
    <source>
        <strain evidence="5">NRRL 1555(-)</strain>
    </source>
</reference>
<dbReference type="GO" id="GO:0046872">
    <property type="term" value="F:metal ion binding"/>
    <property type="evidence" value="ECO:0007669"/>
    <property type="project" value="UniProtKB-KW"/>
</dbReference>
<keyword evidence="2" id="KW-0479">Metal-binding</keyword>
<dbReference type="OrthoDB" id="2497455at2759"/>
<gene>
    <name evidence="4" type="ORF">PHYBLDRAFT_64480</name>
</gene>
<dbReference type="VEuPathDB" id="FungiDB:PHYBLDRAFT_64480"/>
<accession>A0A167NB68</accession>
<organism evidence="4 5">
    <name type="scientific">Phycomyces blakesleeanus (strain ATCC 8743b / DSM 1359 / FGSC 10004 / NBRC 33097 / NRRL 1555)</name>
    <dbReference type="NCBI Taxonomy" id="763407"/>
    <lineage>
        <taxon>Eukaryota</taxon>
        <taxon>Fungi</taxon>
        <taxon>Fungi incertae sedis</taxon>
        <taxon>Mucoromycota</taxon>
        <taxon>Mucoromycotina</taxon>
        <taxon>Mucoromycetes</taxon>
        <taxon>Mucorales</taxon>
        <taxon>Phycomycetaceae</taxon>
        <taxon>Phycomyces</taxon>
    </lineage>
</organism>
<evidence type="ECO:0000259" key="3">
    <source>
        <dbReference type="Pfam" id="PF13359"/>
    </source>
</evidence>
<feature type="domain" description="DDE Tnp4" evidence="3">
    <location>
        <begin position="157"/>
        <end position="214"/>
    </location>
</feature>
<sequence>MQRPAVLAEEEEVVIIDEEDGRKDVVDAQNDVDTSITDRITHNILLHHQRLYLEHMQTISDIDVSEINDMTRCVKELLDIIDNIRNTNRNKKAVTRSFESFCLKFELAENKAFLEKTATIIPSNEKPFRFPDLVGFLDECLFNLQHTLSWKKPESFGHKCTYFVNTLRVCNHQKKICYLSCRYFGSMNNARVFEESTMGSNPNNFFSGDHFLINQTDDMMTMTMKISWEKREKEEIKRISREGVTGTVNKYPAMSFSDENAKLKHIYIKEEILIKNGDGNLLKKNKK</sequence>
<keyword evidence="5" id="KW-1185">Reference proteome</keyword>
<proteinExistence type="predicted"/>
<comment type="cofactor">
    <cofactor evidence="1">
        <name>a divalent metal cation</name>
        <dbReference type="ChEBI" id="CHEBI:60240"/>
    </cofactor>
</comment>
<dbReference type="Pfam" id="PF13359">
    <property type="entry name" value="DDE_Tnp_4"/>
    <property type="match status" value="1"/>
</dbReference>
<protein>
    <recommendedName>
        <fullName evidence="3">DDE Tnp4 domain-containing protein</fullName>
    </recommendedName>
</protein>
<evidence type="ECO:0000256" key="2">
    <source>
        <dbReference type="ARBA" id="ARBA00022723"/>
    </source>
</evidence>
<name>A0A167NB68_PHYB8</name>
<dbReference type="AlphaFoldDB" id="A0A167NB68"/>
<dbReference type="InParanoid" id="A0A167NB68"/>
<evidence type="ECO:0000256" key="1">
    <source>
        <dbReference type="ARBA" id="ARBA00001968"/>
    </source>
</evidence>
<evidence type="ECO:0000313" key="5">
    <source>
        <dbReference type="Proteomes" id="UP000077315"/>
    </source>
</evidence>
<dbReference type="Proteomes" id="UP000077315">
    <property type="component" value="Unassembled WGS sequence"/>
</dbReference>
<evidence type="ECO:0000313" key="4">
    <source>
        <dbReference type="EMBL" id="OAD75568.1"/>
    </source>
</evidence>